<feature type="transmembrane region" description="Helical" evidence="1">
    <location>
        <begin position="48"/>
        <end position="75"/>
    </location>
</feature>
<keyword evidence="1" id="KW-0812">Transmembrane</keyword>
<name>A0A319CH71_9EURO</name>
<keyword evidence="3" id="KW-1185">Reference proteome</keyword>
<sequence>MINSLGLALFLRVAPNVWIRSYVEDGMRAQSFRIKHLHKRRSYTMTHLLPNTTICAIFVLLVSCTPAPIIAIFMLSFPCRLAGSTHQESGSDYSITATSF</sequence>
<dbReference type="Proteomes" id="UP000248340">
    <property type="component" value="Unassembled WGS sequence"/>
</dbReference>
<dbReference type="AlphaFoldDB" id="A0A319CH71"/>
<evidence type="ECO:0000313" key="2">
    <source>
        <dbReference type="EMBL" id="PYH83649.1"/>
    </source>
</evidence>
<proteinExistence type="predicted"/>
<evidence type="ECO:0000256" key="1">
    <source>
        <dbReference type="SAM" id="Phobius"/>
    </source>
</evidence>
<reference evidence="2 3" key="1">
    <citation type="submission" date="2016-12" db="EMBL/GenBank/DDBJ databases">
        <title>The genomes of Aspergillus section Nigri reveals drivers in fungal speciation.</title>
        <authorList>
            <consortium name="DOE Joint Genome Institute"/>
            <person name="Vesth T.C."/>
            <person name="Nybo J."/>
            <person name="Theobald S."/>
            <person name="Brandl J."/>
            <person name="Frisvad J.C."/>
            <person name="Nielsen K.F."/>
            <person name="Lyhne E.K."/>
            <person name="Kogle M.E."/>
            <person name="Kuo A."/>
            <person name="Riley R."/>
            <person name="Clum A."/>
            <person name="Nolan M."/>
            <person name="Lipzen A."/>
            <person name="Salamov A."/>
            <person name="Henrissat B."/>
            <person name="Wiebenga A."/>
            <person name="De Vries R.P."/>
            <person name="Grigoriev I.V."/>
            <person name="Mortensen U.H."/>
            <person name="Andersen M.R."/>
            <person name="Baker S.E."/>
        </authorList>
    </citation>
    <scope>NUCLEOTIDE SEQUENCE [LARGE SCALE GENOMIC DNA]</scope>
    <source>
        <strain evidence="2 3">CBS 121591</strain>
    </source>
</reference>
<gene>
    <name evidence="2" type="ORF">BO82DRAFT_38096</name>
</gene>
<keyword evidence="1" id="KW-0472">Membrane</keyword>
<evidence type="ECO:0000313" key="3">
    <source>
        <dbReference type="Proteomes" id="UP000248340"/>
    </source>
</evidence>
<protein>
    <submittedName>
        <fullName evidence="2">Uncharacterized protein</fullName>
    </submittedName>
</protein>
<accession>A0A319CH71</accession>
<organism evidence="2 3">
    <name type="scientific">Aspergillus uvarum CBS 121591</name>
    <dbReference type="NCBI Taxonomy" id="1448315"/>
    <lineage>
        <taxon>Eukaryota</taxon>
        <taxon>Fungi</taxon>
        <taxon>Dikarya</taxon>
        <taxon>Ascomycota</taxon>
        <taxon>Pezizomycotina</taxon>
        <taxon>Eurotiomycetes</taxon>
        <taxon>Eurotiomycetidae</taxon>
        <taxon>Eurotiales</taxon>
        <taxon>Aspergillaceae</taxon>
        <taxon>Aspergillus</taxon>
        <taxon>Aspergillus subgen. Circumdati</taxon>
    </lineage>
</organism>
<dbReference type="EMBL" id="KZ821688">
    <property type="protein sequence ID" value="PYH83649.1"/>
    <property type="molecule type" value="Genomic_DNA"/>
</dbReference>
<dbReference type="RefSeq" id="XP_025493849.1">
    <property type="nucleotide sequence ID" value="XM_025637802.1"/>
</dbReference>
<keyword evidence="1" id="KW-1133">Transmembrane helix</keyword>
<dbReference type="GeneID" id="37140544"/>
<dbReference type="VEuPathDB" id="FungiDB:BO82DRAFT_38096"/>